<dbReference type="PANTHER" id="PTHR45911:SF4">
    <property type="entry name" value="MULTIPLE C2 AND TRANSMEMBRANE DOMAIN-CONTAINING PROTEIN"/>
    <property type="match status" value="1"/>
</dbReference>
<dbReference type="Gene3D" id="2.60.40.150">
    <property type="entry name" value="C2 domain"/>
    <property type="match status" value="1"/>
</dbReference>
<keyword evidence="1" id="KW-0479">Metal-binding</keyword>
<comment type="caution">
    <text evidence="6">The sequence shown here is derived from an EMBL/GenBank/DDBJ whole genome shotgun (WGS) entry which is preliminary data.</text>
</comment>
<evidence type="ECO:0000256" key="3">
    <source>
        <dbReference type="ARBA" id="ARBA00022837"/>
    </source>
</evidence>
<dbReference type="PROSITE" id="PS50004">
    <property type="entry name" value="C2"/>
    <property type="match status" value="1"/>
</dbReference>
<dbReference type="Pfam" id="PF00168">
    <property type="entry name" value="C2"/>
    <property type="match status" value="1"/>
</dbReference>
<name>A0AAD5K515_9FUNG</name>
<feature type="compositionally biased region" description="Basic and acidic residues" evidence="4">
    <location>
        <begin position="282"/>
        <end position="291"/>
    </location>
</feature>
<evidence type="ECO:0000256" key="1">
    <source>
        <dbReference type="ARBA" id="ARBA00022723"/>
    </source>
</evidence>
<sequence>MSYSQQSFHSEQQYTYEQQITYQQQGNQKPVYQVQQTSYQTQSSSGLTVTFHSASNLKNVEKLGKQDPYVQFSYDFSDSKSFQKTFTHNDGGKSAQWNQTFQLPNTGAPDLFIEVMDKENTGSDELIGFAAIPLRQIPLGQPLSANFTIYDVKSQSAGEVQITFSTNPQQQGGQPQGQGQSYVHEGHLKRCKSLRNKGIATDVGAVAVGGALAVGAGLLGKKLYDGYKEDNQRREEEDERLKEEQERLEQEKKRLEQEKKKFEQQQQQQQQQQHQQHQQNQHRQDSDDSCHKGGHGGHHCGQHQGGGHSGAKEWDPVGTYAPGDRVEYHGRTYVCLQGHTSNPTWMPGAAHSLWQAA</sequence>
<organism evidence="6 7">
    <name type="scientific">Phascolomyces articulosus</name>
    <dbReference type="NCBI Taxonomy" id="60185"/>
    <lineage>
        <taxon>Eukaryota</taxon>
        <taxon>Fungi</taxon>
        <taxon>Fungi incertae sedis</taxon>
        <taxon>Mucoromycota</taxon>
        <taxon>Mucoromycotina</taxon>
        <taxon>Mucoromycetes</taxon>
        <taxon>Mucorales</taxon>
        <taxon>Lichtheimiaceae</taxon>
        <taxon>Phascolomyces</taxon>
    </lineage>
</organism>
<dbReference type="InterPro" id="IPR000008">
    <property type="entry name" value="C2_dom"/>
</dbReference>
<keyword evidence="7" id="KW-1185">Reference proteome</keyword>
<feature type="compositionally biased region" description="Low complexity" evidence="4">
    <location>
        <begin position="264"/>
        <end position="281"/>
    </location>
</feature>
<gene>
    <name evidence="6" type="ORF">BDA99DRAFT_504010</name>
</gene>
<dbReference type="Pfam" id="PF02839">
    <property type="entry name" value="CBM_5_12"/>
    <property type="match status" value="1"/>
</dbReference>
<dbReference type="CDD" id="cd12214">
    <property type="entry name" value="ChiA1_BD"/>
    <property type="match status" value="1"/>
</dbReference>
<evidence type="ECO:0000313" key="7">
    <source>
        <dbReference type="Proteomes" id="UP001209540"/>
    </source>
</evidence>
<reference evidence="6" key="1">
    <citation type="journal article" date="2022" name="IScience">
        <title>Evolution of zygomycete secretomes and the origins of terrestrial fungal ecologies.</title>
        <authorList>
            <person name="Chang Y."/>
            <person name="Wang Y."/>
            <person name="Mondo S."/>
            <person name="Ahrendt S."/>
            <person name="Andreopoulos W."/>
            <person name="Barry K."/>
            <person name="Beard J."/>
            <person name="Benny G.L."/>
            <person name="Blankenship S."/>
            <person name="Bonito G."/>
            <person name="Cuomo C."/>
            <person name="Desiro A."/>
            <person name="Gervers K.A."/>
            <person name="Hundley H."/>
            <person name="Kuo A."/>
            <person name="LaButti K."/>
            <person name="Lang B.F."/>
            <person name="Lipzen A."/>
            <person name="O'Donnell K."/>
            <person name="Pangilinan J."/>
            <person name="Reynolds N."/>
            <person name="Sandor L."/>
            <person name="Smith M.E."/>
            <person name="Tsang A."/>
            <person name="Grigoriev I.V."/>
            <person name="Stajich J.E."/>
            <person name="Spatafora J.W."/>
        </authorList>
    </citation>
    <scope>NUCLEOTIDE SEQUENCE</scope>
    <source>
        <strain evidence="6">RSA 2281</strain>
    </source>
</reference>
<dbReference type="InterPro" id="IPR003610">
    <property type="entry name" value="CBM5/12"/>
</dbReference>
<dbReference type="EMBL" id="JAIXMP010000008">
    <property type="protein sequence ID" value="KAI9269266.1"/>
    <property type="molecule type" value="Genomic_DNA"/>
</dbReference>
<dbReference type="SMART" id="SM00495">
    <property type="entry name" value="ChtBD3"/>
    <property type="match status" value="1"/>
</dbReference>
<feature type="region of interest" description="Disordered" evidence="4">
    <location>
        <begin position="229"/>
        <end position="318"/>
    </location>
</feature>
<dbReference type="GO" id="GO:0005975">
    <property type="term" value="P:carbohydrate metabolic process"/>
    <property type="evidence" value="ECO:0007669"/>
    <property type="project" value="InterPro"/>
</dbReference>
<dbReference type="SUPFAM" id="SSF51055">
    <property type="entry name" value="Carbohydrate binding domain"/>
    <property type="match status" value="1"/>
</dbReference>
<feature type="compositionally biased region" description="Basic and acidic residues" evidence="4">
    <location>
        <begin position="229"/>
        <end position="263"/>
    </location>
</feature>
<dbReference type="Gene3D" id="2.10.10.20">
    <property type="entry name" value="Carbohydrate-binding module superfamily 5/12"/>
    <property type="match status" value="1"/>
</dbReference>
<protein>
    <submittedName>
        <fullName evidence="6">C2 domain-containing protein</fullName>
    </submittedName>
</protein>
<evidence type="ECO:0000259" key="5">
    <source>
        <dbReference type="PROSITE" id="PS50004"/>
    </source>
</evidence>
<dbReference type="CDD" id="cd00030">
    <property type="entry name" value="C2"/>
    <property type="match status" value="1"/>
</dbReference>
<dbReference type="PANTHER" id="PTHR45911">
    <property type="entry name" value="C2 DOMAIN-CONTAINING PROTEIN"/>
    <property type="match status" value="1"/>
</dbReference>
<dbReference type="AlphaFoldDB" id="A0AAD5K515"/>
<dbReference type="GO" id="GO:0005576">
    <property type="term" value="C:extracellular region"/>
    <property type="evidence" value="ECO:0007669"/>
    <property type="project" value="InterPro"/>
</dbReference>
<reference evidence="6" key="2">
    <citation type="submission" date="2023-02" db="EMBL/GenBank/DDBJ databases">
        <authorList>
            <consortium name="DOE Joint Genome Institute"/>
            <person name="Mondo S.J."/>
            <person name="Chang Y."/>
            <person name="Wang Y."/>
            <person name="Ahrendt S."/>
            <person name="Andreopoulos W."/>
            <person name="Barry K."/>
            <person name="Beard J."/>
            <person name="Benny G.L."/>
            <person name="Blankenship S."/>
            <person name="Bonito G."/>
            <person name="Cuomo C."/>
            <person name="Desiro A."/>
            <person name="Gervers K.A."/>
            <person name="Hundley H."/>
            <person name="Kuo A."/>
            <person name="LaButti K."/>
            <person name="Lang B.F."/>
            <person name="Lipzen A."/>
            <person name="O'Donnell K."/>
            <person name="Pangilinan J."/>
            <person name="Reynolds N."/>
            <person name="Sandor L."/>
            <person name="Smith M.W."/>
            <person name="Tsang A."/>
            <person name="Grigoriev I.V."/>
            <person name="Stajich J.E."/>
            <person name="Spatafora J.W."/>
        </authorList>
    </citation>
    <scope>NUCLEOTIDE SEQUENCE</scope>
    <source>
        <strain evidence="6">RSA 2281</strain>
    </source>
</reference>
<feature type="domain" description="C2" evidence="5">
    <location>
        <begin position="28"/>
        <end position="147"/>
    </location>
</feature>
<dbReference type="InterPro" id="IPR035892">
    <property type="entry name" value="C2_domain_sf"/>
</dbReference>
<dbReference type="SUPFAM" id="SSF49562">
    <property type="entry name" value="C2 domain (Calcium/lipid-binding domain, CaLB)"/>
    <property type="match status" value="1"/>
</dbReference>
<feature type="compositionally biased region" description="Basic residues" evidence="4">
    <location>
        <begin position="292"/>
        <end position="301"/>
    </location>
</feature>
<dbReference type="GO" id="GO:0016020">
    <property type="term" value="C:membrane"/>
    <property type="evidence" value="ECO:0007669"/>
    <property type="project" value="TreeGrafter"/>
</dbReference>
<dbReference type="InterPro" id="IPR036573">
    <property type="entry name" value="CBM_sf_5/12"/>
</dbReference>
<dbReference type="GO" id="GO:0004553">
    <property type="term" value="F:hydrolase activity, hydrolyzing O-glycosyl compounds"/>
    <property type="evidence" value="ECO:0007669"/>
    <property type="project" value="InterPro"/>
</dbReference>
<evidence type="ECO:0000313" key="6">
    <source>
        <dbReference type="EMBL" id="KAI9269266.1"/>
    </source>
</evidence>
<accession>A0AAD5K515</accession>
<keyword evidence="2" id="KW-0378">Hydrolase</keyword>
<evidence type="ECO:0000256" key="2">
    <source>
        <dbReference type="ARBA" id="ARBA00022801"/>
    </source>
</evidence>
<proteinExistence type="predicted"/>
<keyword evidence="3" id="KW-0106">Calcium</keyword>
<dbReference type="GO" id="GO:0030246">
    <property type="term" value="F:carbohydrate binding"/>
    <property type="evidence" value="ECO:0007669"/>
    <property type="project" value="InterPro"/>
</dbReference>
<evidence type="ECO:0000256" key="4">
    <source>
        <dbReference type="SAM" id="MobiDB-lite"/>
    </source>
</evidence>
<dbReference type="SMART" id="SM00239">
    <property type="entry name" value="C2"/>
    <property type="match status" value="1"/>
</dbReference>
<dbReference type="GO" id="GO:0005509">
    <property type="term" value="F:calcium ion binding"/>
    <property type="evidence" value="ECO:0007669"/>
    <property type="project" value="TreeGrafter"/>
</dbReference>
<dbReference type="Proteomes" id="UP001209540">
    <property type="component" value="Unassembled WGS sequence"/>
</dbReference>